<evidence type="ECO:0000256" key="5">
    <source>
        <dbReference type="ARBA" id="ARBA00023136"/>
    </source>
</evidence>
<evidence type="ECO:0000313" key="7">
    <source>
        <dbReference type="EMBL" id="KRG59506.1"/>
    </source>
</evidence>
<dbReference type="EMBL" id="LDJH01000006">
    <property type="protein sequence ID" value="KRG59506.1"/>
    <property type="molecule type" value="Genomic_DNA"/>
</dbReference>
<keyword evidence="5 6" id="KW-0472">Membrane</keyword>
<dbReference type="InterPro" id="IPR012506">
    <property type="entry name" value="TMEM86B-like"/>
</dbReference>
<accession>A0A0R0BZQ8</accession>
<feature type="transmembrane region" description="Helical" evidence="6">
    <location>
        <begin position="83"/>
        <end position="104"/>
    </location>
</feature>
<keyword evidence="3 6" id="KW-0812">Transmembrane</keyword>
<evidence type="ECO:0008006" key="9">
    <source>
        <dbReference type="Google" id="ProtNLM"/>
    </source>
</evidence>
<comment type="caution">
    <text evidence="7">The sequence shown here is derived from an EMBL/GenBank/DDBJ whole genome shotgun (WGS) entry which is preliminary data.</text>
</comment>
<dbReference type="GO" id="GO:0016020">
    <property type="term" value="C:membrane"/>
    <property type="evidence" value="ECO:0007669"/>
    <property type="project" value="UniProtKB-SubCell"/>
</dbReference>
<reference evidence="7 8" key="1">
    <citation type="submission" date="2015-05" db="EMBL/GenBank/DDBJ databases">
        <title>Genome sequencing and analysis of members of genus Stenotrophomonas.</title>
        <authorList>
            <person name="Patil P.P."/>
            <person name="Midha S."/>
            <person name="Patil P.B."/>
        </authorList>
    </citation>
    <scope>NUCLEOTIDE SEQUENCE [LARGE SCALE GENOMIC DNA]</scope>
    <source>
        <strain evidence="7 8">DSM 17805</strain>
    </source>
</reference>
<protein>
    <recommendedName>
        <fullName evidence="9">Lysoplasmalogenase</fullName>
    </recommendedName>
</protein>
<feature type="transmembrane region" description="Helical" evidence="6">
    <location>
        <begin position="59"/>
        <end position="77"/>
    </location>
</feature>
<dbReference type="AlphaFoldDB" id="A0A0R0BZQ8"/>
<comment type="subcellular location">
    <subcellularLocation>
        <location evidence="1">Membrane</location>
        <topology evidence="1">Multi-pass membrane protein</topology>
    </subcellularLocation>
</comment>
<keyword evidence="8" id="KW-1185">Reference proteome</keyword>
<dbReference type="Pfam" id="PF07947">
    <property type="entry name" value="YhhN"/>
    <property type="match status" value="1"/>
</dbReference>
<evidence type="ECO:0000313" key="8">
    <source>
        <dbReference type="Proteomes" id="UP000051254"/>
    </source>
</evidence>
<evidence type="ECO:0000256" key="3">
    <source>
        <dbReference type="ARBA" id="ARBA00022692"/>
    </source>
</evidence>
<feature type="transmembrane region" description="Helical" evidence="6">
    <location>
        <begin position="168"/>
        <end position="187"/>
    </location>
</feature>
<proteinExistence type="inferred from homology"/>
<sequence>MGQASRVAVLMLLAAGAIAGALSGGGLLWLHWVCKPLATLWLLLWVGQMPLSAAPARRYRRWIFCGLCLSLLGDILLMLPQGLFVPGLLAFLLAHVCYIIAFAPGAAGWRLLPLALLIAVIAGANLAGLWPHLPDALRLPVSAYVLVIALMAVLALARACGPGQPRAARLAAAGALLFLLSDSWLAWDRFAGPLPAAIAGVLASYWAAQYLIAASCVDAGVSAPGRQ</sequence>
<dbReference type="STRING" id="266128.ABB25_02725"/>
<name>A0A0R0BZQ8_9GAMM</name>
<dbReference type="OrthoDB" id="5592477at2"/>
<dbReference type="PANTHER" id="PTHR31885:SF6">
    <property type="entry name" value="GH04784P"/>
    <property type="match status" value="1"/>
</dbReference>
<evidence type="ECO:0000256" key="6">
    <source>
        <dbReference type="SAM" id="Phobius"/>
    </source>
</evidence>
<comment type="similarity">
    <text evidence="2">Belongs to the TMEM86 family.</text>
</comment>
<feature type="transmembrane region" description="Helical" evidence="6">
    <location>
        <begin position="136"/>
        <end position="156"/>
    </location>
</feature>
<feature type="transmembrane region" description="Helical" evidence="6">
    <location>
        <begin position="111"/>
        <end position="130"/>
    </location>
</feature>
<dbReference type="Proteomes" id="UP000051254">
    <property type="component" value="Unassembled WGS sequence"/>
</dbReference>
<gene>
    <name evidence="7" type="ORF">ABB25_02725</name>
</gene>
<dbReference type="GO" id="GO:0016787">
    <property type="term" value="F:hydrolase activity"/>
    <property type="evidence" value="ECO:0007669"/>
    <property type="project" value="TreeGrafter"/>
</dbReference>
<evidence type="ECO:0000256" key="1">
    <source>
        <dbReference type="ARBA" id="ARBA00004141"/>
    </source>
</evidence>
<evidence type="ECO:0000256" key="2">
    <source>
        <dbReference type="ARBA" id="ARBA00007375"/>
    </source>
</evidence>
<organism evidence="7 8">
    <name type="scientific">Stenotrophomonas koreensis</name>
    <dbReference type="NCBI Taxonomy" id="266128"/>
    <lineage>
        <taxon>Bacteria</taxon>
        <taxon>Pseudomonadati</taxon>
        <taxon>Pseudomonadota</taxon>
        <taxon>Gammaproteobacteria</taxon>
        <taxon>Lysobacterales</taxon>
        <taxon>Lysobacteraceae</taxon>
        <taxon>Stenotrophomonas</taxon>
    </lineage>
</organism>
<keyword evidence="4 6" id="KW-1133">Transmembrane helix</keyword>
<evidence type="ECO:0000256" key="4">
    <source>
        <dbReference type="ARBA" id="ARBA00022989"/>
    </source>
</evidence>
<feature type="transmembrane region" description="Helical" evidence="6">
    <location>
        <begin position="193"/>
        <end position="217"/>
    </location>
</feature>
<dbReference type="PANTHER" id="PTHR31885">
    <property type="entry name" value="GH04784P"/>
    <property type="match status" value="1"/>
</dbReference>